<dbReference type="OrthoDB" id="6505211at2"/>
<accession>A0A1X1BTX1</accession>
<dbReference type="EMBL" id="MLFN01000043">
    <property type="protein sequence ID" value="ORM51804.1"/>
    <property type="molecule type" value="Genomic_DNA"/>
</dbReference>
<dbReference type="InterPro" id="IPR024753">
    <property type="entry name" value="AriR"/>
</dbReference>
<evidence type="ECO:0008006" key="3">
    <source>
        <dbReference type="Google" id="ProtNLM"/>
    </source>
</evidence>
<proteinExistence type="predicted"/>
<evidence type="ECO:0000313" key="2">
    <source>
        <dbReference type="Proteomes" id="UP000193933"/>
    </source>
</evidence>
<dbReference type="AlphaFoldDB" id="A0A1X1BTX1"/>
<name>A0A1X1BTX1_9GAMM</name>
<dbReference type="Pfam" id="PF10798">
    <property type="entry name" value="YmgB"/>
    <property type="match status" value="1"/>
</dbReference>
<dbReference type="Proteomes" id="UP000193933">
    <property type="component" value="Unassembled WGS sequence"/>
</dbReference>
<organism evidence="1 2">
    <name type="scientific">Pantoea conspicua</name>
    <dbReference type="NCBI Taxonomy" id="472705"/>
    <lineage>
        <taxon>Bacteria</taxon>
        <taxon>Pseudomonadati</taxon>
        <taxon>Pseudomonadota</taxon>
        <taxon>Gammaproteobacteria</taxon>
        <taxon>Enterobacterales</taxon>
        <taxon>Erwiniaceae</taxon>
        <taxon>Pantoea</taxon>
    </lineage>
</organism>
<dbReference type="RefSeq" id="WP_094121332.1">
    <property type="nucleotide sequence ID" value="NZ_MLFN01000043.1"/>
</dbReference>
<reference evidence="1 2" key="1">
    <citation type="journal article" date="2017" name="Antonie Van Leeuwenhoek">
        <title>Phylogenomic resolution of the bacterial genus Pantoea and its relationship with Erwinia and Tatumella.</title>
        <authorList>
            <person name="Palmer M."/>
            <person name="Steenkamp E.T."/>
            <person name="Coetzee M.P."/>
            <person name="Chan W.Y."/>
            <person name="van Zyl E."/>
            <person name="De Maayer P."/>
            <person name="Coutinho T.A."/>
            <person name="Blom J."/>
            <person name="Smits T.H."/>
            <person name="Duffy B."/>
            <person name="Venter S.N."/>
        </authorList>
    </citation>
    <scope>NUCLEOTIDE SEQUENCE [LARGE SCALE GENOMIC DNA]</scope>
    <source>
        <strain evidence="1 2">LMG 24534</strain>
    </source>
</reference>
<protein>
    <recommendedName>
        <fullName evidence="3">Biofilm development protein AriR</fullName>
    </recommendedName>
</protein>
<dbReference type="Gene3D" id="1.20.5.5260">
    <property type="match status" value="1"/>
</dbReference>
<gene>
    <name evidence="1" type="ORF">HA41_13965</name>
</gene>
<comment type="caution">
    <text evidence="1">The sequence shown here is derived from an EMBL/GenBank/DDBJ whole genome shotgun (WGS) entry which is preliminary data.</text>
</comment>
<dbReference type="GO" id="GO:0071468">
    <property type="term" value="P:cellular response to acidic pH"/>
    <property type="evidence" value="ECO:0007669"/>
    <property type="project" value="InterPro"/>
</dbReference>
<sequence>MQNQNIVPKTDKEIADYFNAAANKPASDMEMLGLLVAEILQSGMPVSNKAIISKLIHRLELESDRESLEIYRQLLELVVHKTPDDFSL</sequence>
<keyword evidence="2" id="KW-1185">Reference proteome</keyword>
<evidence type="ECO:0000313" key="1">
    <source>
        <dbReference type="EMBL" id="ORM51804.1"/>
    </source>
</evidence>